<dbReference type="PANTHER" id="PTHR13399">
    <property type="entry name" value="TRANSLOCON-ASSOCIATED PROTEIN TRAP , GAMMA SUBUNIT"/>
    <property type="match status" value="1"/>
</dbReference>
<dbReference type="Proteomes" id="UP000009022">
    <property type="component" value="Unassembled WGS sequence"/>
</dbReference>
<sequence>MPASKSRKSEDDLLLQDFSKNVTTASSVIFYINALLVSVVPIWVFWRIHQLDPRSAVIIYVLGAAVSTYMVAFAYKNVKFNLKHKIAVSRDEGVTREVSNQLNNSANGKKINKKERDESNYILSTAVAAGLVALFSTGS</sequence>
<dbReference type="HOGENOM" id="CLU_092935_0_0_1"/>
<comment type="subcellular location">
    <subcellularLocation>
        <location evidence="2">Endoplasmic reticulum membrane</location>
        <topology evidence="2">Multi-pass membrane protein</topology>
    </subcellularLocation>
</comment>
<dbReference type="OrthoDB" id="10059529at2759"/>
<proteinExistence type="inferred from homology"/>
<protein>
    <recommendedName>
        <fullName evidence="4">Translocon-associated protein subunit gamma</fullName>
    </recommendedName>
    <alternativeName>
        <fullName evidence="9">Signal sequence receptor subunit gamma</fullName>
    </alternativeName>
</protein>
<dbReference type="OMA" id="FFRNAFV"/>
<feature type="transmembrane region" description="Helical" evidence="10">
    <location>
        <begin position="119"/>
        <end position="138"/>
    </location>
</feature>
<dbReference type="FunCoup" id="B3S0B2">
    <property type="interactions" value="1635"/>
</dbReference>
<dbReference type="GO" id="GO:0005789">
    <property type="term" value="C:endoplasmic reticulum membrane"/>
    <property type="evidence" value="ECO:0007669"/>
    <property type="project" value="UniProtKB-SubCell"/>
</dbReference>
<gene>
    <name evidence="11" type="ORF">TRIADDRAFT_57750</name>
</gene>
<dbReference type="GeneID" id="6755092"/>
<feature type="transmembrane region" description="Helical" evidence="10">
    <location>
        <begin position="57"/>
        <end position="75"/>
    </location>
</feature>
<dbReference type="KEGG" id="tad:TRIADDRAFT_57750"/>
<evidence type="ECO:0000256" key="10">
    <source>
        <dbReference type="SAM" id="Phobius"/>
    </source>
</evidence>
<keyword evidence="6" id="KW-0256">Endoplasmic reticulum</keyword>
<organism evidence="11 12">
    <name type="scientific">Trichoplax adhaerens</name>
    <name type="common">Trichoplax reptans</name>
    <dbReference type="NCBI Taxonomy" id="10228"/>
    <lineage>
        <taxon>Eukaryota</taxon>
        <taxon>Metazoa</taxon>
        <taxon>Placozoa</taxon>
        <taxon>Uniplacotomia</taxon>
        <taxon>Trichoplacea</taxon>
        <taxon>Trichoplacidae</taxon>
        <taxon>Trichoplax</taxon>
    </lineage>
</organism>
<evidence type="ECO:0000313" key="11">
    <source>
        <dbReference type="EMBL" id="EDV23981.1"/>
    </source>
</evidence>
<evidence type="ECO:0000256" key="4">
    <source>
        <dbReference type="ARBA" id="ARBA00022231"/>
    </source>
</evidence>
<keyword evidence="5 10" id="KW-0812">Transmembrane</keyword>
<dbReference type="PhylomeDB" id="B3S0B2"/>
<evidence type="ECO:0000256" key="1">
    <source>
        <dbReference type="ARBA" id="ARBA00002838"/>
    </source>
</evidence>
<evidence type="ECO:0000313" key="12">
    <source>
        <dbReference type="Proteomes" id="UP000009022"/>
    </source>
</evidence>
<keyword evidence="12" id="KW-1185">Reference proteome</keyword>
<evidence type="ECO:0000256" key="3">
    <source>
        <dbReference type="ARBA" id="ARBA00007990"/>
    </source>
</evidence>
<evidence type="ECO:0000256" key="2">
    <source>
        <dbReference type="ARBA" id="ARBA00004477"/>
    </source>
</evidence>
<name>B3S0B2_TRIAD</name>
<keyword evidence="7 10" id="KW-1133">Transmembrane helix</keyword>
<dbReference type="PANTHER" id="PTHR13399:SF2">
    <property type="entry name" value="TRANSLOCON-ASSOCIATED PROTEIN SUBUNIT GAMMA"/>
    <property type="match status" value="1"/>
</dbReference>
<dbReference type="EMBL" id="DS985246">
    <property type="protein sequence ID" value="EDV23981.1"/>
    <property type="molecule type" value="Genomic_DNA"/>
</dbReference>
<dbReference type="InterPro" id="IPR009779">
    <property type="entry name" value="SSR3"/>
</dbReference>
<keyword evidence="8 10" id="KW-0472">Membrane</keyword>
<evidence type="ECO:0000256" key="6">
    <source>
        <dbReference type="ARBA" id="ARBA00022824"/>
    </source>
</evidence>
<dbReference type="GO" id="GO:0006614">
    <property type="term" value="P:SRP-dependent cotranslational protein targeting to membrane"/>
    <property type="evidence" value="ECO:0007669"/>
    <property type="project" value="InterPro"/>
</dbReference>
<dbReference type="Pfam" id="PF07074">
    <property type="entry name" value="TRAP-gamma"/>
    <property type="match status" value="1"/>
</dbReference>
<comment type="similarity">
    <text evidence="3">Belongs to the TRAP-gamma family.</text>
</comment>
<dbReference type="RefSeq" id="XP_002113507.1">
    <property type="nucleotide sequence ID" value="XM_002113471.1"/>
</dbReference>
<dbReference type="eggNOG" id="KOG4490">
    <property type="taxonomic scope" value="Eukaryota"/>
</dbReference>
<dbReference type="InParanoid" id="B3S0B2"/>
<dbReference type="GO" id="GO:0005783">
    <property type="term" value="C:endoplasmic reticulum"/>
    <property type="evidence" value="ECO:0000318"/>
    <property type="project" value="GO_Central"/>
</dbReference>
<evidence type="ECO:0000256" key="9">
    <source>
        <dbReference type="ARBA" id="ARBA00030917"/>
    </source>
</evidence>
<dbReference type="STRING" id="10228.B3S0B2"/>
<dbReference type="CTD" id="6755092"/>
<evidence type="ECO:0000256" key="8">
    <source>
        <dbReference type="ARBA" id="ARBA00023136"/>
    </source>
</evidence>
<accession>B3S0B2</accession>
<comment type="function">
    <text evidence="1">TRAP proteins are part of a complex whose function is to bind calcium to the ER membrane and thereby regulate the retention of ER resident proteins.</text>
</comment>
<dbReference type="AlphaFoldDB" id="B3S0B2"/>
<evidence type="ECO:0000256" key="5">
    <source>
        <dbReference type="ARBA" id="ARBA00022692"/>
    </source>
</evidence>
<feature type="transmembrane region" description="Helical" evidence="10">
    <location>
        <begin position="21"/>
        <end position="45"/>
    </location>
</feature>
<evidence type="ECO:0000256" key="7">
    <source>
        <dbReference type="ARBA" id="ARBA00022989"/>
    </source>
</evidence>
<reference evidence="11 12" key="1">
    <citation type="journal article" date="2008" name="Nature">
        <title>The Trichoplax genome and the nature of placozoans.</title>
        <authorList>
            <person name="Srivastava M."/>
            <person name="Begovic E."/>
            <person name="Chapman J."/>
            <person name="Putnam N.H."/>
            <person name="Hellsten U."/>
            <person name="Kawashima T."/>
            <person name="Kuo A."/>
            <person name="Mitros T."/>
            <person name="Salamov A."/>
            <person name="Carpenter M.L."/>
            <person name="Signorovitch A.Y."/>
            <person name="Moreno M.A."/>
            <person name="Kamm K."/>
            <person name="Grimwood J."/>
            <person name="Schmutz J."/>
            <person name="Shapiro H."/>
            <person name="Grigoriev I.V."/>
            <person name="Buss L.W."/>
            <person name="Schierwater B."/>
            <person name="Dellaporta S.L."/>
            <person name="Rokhsar D.S."/>
        </authorList>
    </citation>
    <scope>NUCLEOTIDE SEQUENCE [LARGE SCALE GENOMIC DNA]</scope>
    <source>
        <strain evidence="11 12">Grell-BS-1999</strain>
    </source>
</reference>